<evidence type="ECO:0000313" key="7">
    <source>
        <dbReference type="Proteomes" id="UP000006176"/>
    </source>
</evidence>
<dbReference type="EMBL" id="CP003333">
    <property type="protein sequence ID" value="AFL68760.1"/>
    <property type="molecule type" value="Genomic_DNA"/>
</dbReference>
<sequence length="816" mass="83879">MKHSPDFSSRFRILKGGKISLVVSALLTSVSLLHAAPSGGVVTSGSASIAQSGAVTTINQSSQKASINWQNFSIGATETVNFNQPNVSAITLNRVIGNEKSIIDGALNANGQVWILNSNGVLFNSSAKVNTAGLLATTMNLSDEDFQKGAYSFKGDSSASVINLGEITISDGGYASLLAHSVQNEGTIKAIHGTVTLTGAREATINLNGNSLVSLKVDKGVLDALVENKGAIYADGGNVYLTTNAVNELLKGVVNNTGIIEANSLDDITGEIILFAHGGALHVNGTLEAEGGFIETSGKSLHVEDSTIIKTKKWLLDPDNMTIENTGGASLTGESVSATAIQNALSSADIELQATYDITVNENITWATAKKLTLTAGDEIYVNATIKNTNTTNGGVYFHAANTTDKVIFDTSGLVSIYNVYQLQWLNQALNGKYALGGNIDASATSSWDSGLGFSPIGTLTNQFKGTFDGLGHTITGLFIDRPTTSYVGLFGFTNGATIRNIGIVNANITGKDGTGGLAGLFNYGTITNAYATGSVTGKGNMVGGLVGTISGSTITNSYATVGVIGSGNEVGGLVGGAYSTSSIANSYATGSVQGVASVGGLVGILYQSSPITNSYATGLVTGTTLAGGLVGAFSSGGAVTNSYWDTQTSGKTNSARGVGKTTEEMMNSSTYAGWSILEDTTLAKNYPTLRMASSGNVWVIGTKSTPTPNNQTQTPNVTAIVNGTAITPPVLPNFTPPTQAPQPLNAGGVMLQLASVPSGDVPSQLVGTPEARAMMQGADVGDLRVPLGQNSQIQLVNGGVNLPAGVEQQYFMAQR</sequence>
<dbReference type="SUPFAM" id="SSF51126">
    <property type="entry name" value="Pectin lyase-like"/>
    <property type="match status" value="1"/>
</dbReference>
<dbReference type="RefSeq" id="WP_014769638.1">
    <property type="nucleotide sequence ID" value="NC_018002.1"/>
</dbReference>
<accession>I3XXT6</accession>
<feature type="domain" description="Filamentous haemagglutinin FhaB/tRNA nuclease CdiA-like TPS" evidence="5">
    <location>
        <begin position="33"/>
        <end position="145"/>
    </location>
</feature>
<dbReference type="Proteomes" id="UP000006176">
    <property type="component" value="Chromosome"/>
</dbReference>
<dbReference type="InterPro" id="IPR012334">
    <property type="entry name" value="Pectin_lyas_fold"/>
</dbReference>
<dbReference type="InterPro" id="IPR011050">
    <property type="entry name" value="Pectin_lyase_fold/virulence"/>
</dbReference>
<organism evidence="6 7">
    <name type="scientific">Sulfurospirillum barnesii (strain ATCC 700032 / DSM 10660 / SES-3)</name>
    <dbReference type="NCBI Taxonomy" id="760154"/>
    <lineage>
        <taxon>Bacteria</taxon>
        <taxon>Pseudomonadati</taxon>
        <taxon>Campylobacterota</taxon>
        <taxon>Epsilonproteobacteria</taxon>
        <taxon>Campylobacterales</taxon>
        <taxon>Sulfurospirillaceae</taxon>
        <taxon>Sulfurospirillum</taxon>
    </lineage>
</organism>
<dbReference type="Gene3D" id="2.160.20.10">
    <property type="entry name" value="Single-stranded right-handed beta-helix, Pectin lyase-like"/>
    <property type="match status" value="1"/>
</dbReference>
<dbReference type="Gene3D" id="2.160.20.110">
    <property type="match status" value="1"/>
</dbReference>
<evidence type="ECO:0000259" key="5">
    <source>
        <dbReference type="SMART" id="SM00912"/>
    </source>
</evidence>
<keyword evidence="2" id="KW-0964">Secreted</keyword>
<dbReference type="InterPro" id="IPR011493">
    <property type="entry name" value="GLUG"/>
</dbReference>
<dbReference type="AlphaFoldDB" id="I3XXT6"/>
<dbReference type="PATRIC" id="fig|760154.4.peg.1475"/>
<dbReference type="PANTHER" id="PTHR12338">
    <property type="entry name" value="AUTOTRANSPORTER"/>
    <property type="match status" value="1"/>
</dbReference>
<feature type="signal peptide" evidence="4">
    <location>
        <begin position="1"/>
        <end position="35"/>
    </location>
</feature>
<keyword evidence="7" id="KW-1185">Reference proteome</keyword>
<dbReference type="Pfam" id="PF05860">
    <property type="entry name" value="TPS"/>
    <property type="match status" value="1"/>
</dbReference>
<comment type="subcellular location">
    <subcellularLocation>
        <location evidence="1">Secreted</location>
    </subcellularLocation>
</comment>
<dbReference type="STRING" id="760154.Sulba_1472"/>
<evidence type="ECO:0000256" key="4">
    <source>
        <dbReference type="SAM" id="SignalP"/>
    </source>
</evidence>
<dbReference type="HOGENOM" id="CLU_004995_0_0_7"/>
<evidence type="ECO:0000256" key="2">
    <source>
        <dbReference type="ARBA" id="ARBA00022525"/>
    </source>
</evidence>
<evidence type="ECO:0000313" key="6">
    <source>
        <dbReference type="EMBL" id="AFL68760.1"/>
    </source>
</evidence>
<reference evidence="6 7" key="1">
    <citation type="submission" date="2012-06" db="EMBL/GenBank/DDBJ databases">
        <title>Complete sequence of Sulfurospirillum barnesii SES-3.</title>
        <authorList>
            <consortium name="US DOE Joint Genome Institute"/>
            <person name="Lucas S."/>
            <person name="Han J."/>
            <person name="Lapidus A."/>
            <person name="Cheng J.-F."/>
            <person name="Goodwin L."/>
            <person name="Pitluck S."/>
            <person name="Peters L."/>
            <person name="Ovchinnikova G."/>
            <person name="Lu M."/>
            <person name="Detter J.C."/>
            <person name="Han C."/>
            <person name="Tapia R."/>
            <person name="Land M."/>
            <person name="Hauser L."/>
            <person name="Kyrpides N."/>
            <person name="Ivanova N."/>
            <person name="Pagani I."/>
            <person name="Stolz J."/>
            <person name="Arkin A."/>
            <person name="Dehal P."/>
            <person name="Oremland R."/>
            <person name="Saltikov C."/>
            <person name="Basu P."/>
            <person name="Hollibaugh J."/>
            <person name="Newman D."/>
            <person name="Stolyar S."/>
            <person name="Hazen T."/>
            <person name="Woyke T."/>
        </authorList>
    </citation>
    <scope>NUCLEOTIDE SEQUENCE [LARGE SCALE GENOMIC DNA]</scope>
    <source>
        <strain evidence="7">ATCC 700032 / DSM 10660 / SES-3</strain>
    </source>
</reference>
<feature type="chain" id="PRO_5003682162" evidence="4">
    <location>
        <begin position="36"/>
        <end position="816"/>
    </location>
</feature>
<keyword evidence="3 4" id="KW-0732">Signal</keyword>
<dbReference type="Pfam" id="PF07581">
    <property type="entry name" value="Glug"/>
    <property type="match status" value="1"/>
</dbReference>
<evidence type="ECO:0000256" key="3">
    <source>
        <dbReference type="ARBA" id="ARBA00022729"/>
    </source>
</evidence>
<protein>
    <submittedName>
        <fullName evidence="6">Filamentous hemagglutinin family N-terminal domain protein</fullName>
    </submittedName>
</protein>
<dbReference type="PANTHER" id="PTHR12338:SF8">
    <property type="entry name" value="HEME_HEMOPEXIN-BINDING PROTEIN"/>
    <property type="match status" value="1"/>
</dbReference>
<dbReference type="NCBIfam" id="TIGR01901">
    <property type="entry name" value="adhes_NPXG"/>
    <property type="match status" value="1"/>
</dbReference>
<dbReference type="KEGG" id="sba:Sulba_1472"/>
<evidence type="ECO:0000256" key="1">
    <source>
        <dbReference type="ARBA" id="ARBA00004613"/>
    </source>
</evidence>
<dbReference type="SMART" id="SM00912">
    <property type="entry name" value="Haemagg_act"/>
    <property type="match status" value="1"/>
</dbReference>
<dbReference type="InterPro" id="IPR008638">
    <property type="entry name" value="FhaB/CdiA-like_TPS"/>
</dbReference>
<dbReference type="GO" id="GO:0005576">
    <property type="term" value="C:extracellular region"/>
    <property type="evidence" value="ECO:0007669"/>
    <property type="project" value="UniProtKB-SubCell"/>
</dbReference>
<dbReference type="OrthoDB" id="468094at2"/>
<name>I3XXT6_SULBS</name>
<dbReference type="eggNOG" id="COG3210">
    <property type="taxonomic scope" value="Bacteria"/>
</dbReference>
<gene>
    <name evidence="6" type="ordered locus">Sulba_1472</name>
</gene>
<proteinExistence type="predicted"/>
<dbReference type="InterPro" id="IPR050909">
    <property type="entry name" value="Bact_Autotransporter_VF"/>
</dbReference>